<evidence type="ECO:0000256" key="2">
    <source>
        <dbReference type="SAM" id="Phobius"/>
    </source>
</evidence>
<dbReference type="EMBL" id="AOPY01001454">
    <property type="protein sequence ID" value="EPJ38570.1"/>
    <property type="molecule type" value="Genomic_DNA"/>
</dbReference>
<sequence length="179" mass="19075">MLDSHRVALGTAQSLGGRWTPGSVRSAVDVTVGETNLIEVTARGADPDQAVRLARTFAQTALKDRWQTISAQLDRRIAFATRNTAADPNAGEESRRLQLLNFVRESGADPTLSIDSISPAVRVKEMPAAVMIGLAAGGGMFLGILGAVGIERIRRRAQSDDVATARREPDVSSPEIIGK</sequence>
<evidence type="ECO:0008006" key="5">
    <source>
        <dbReference type="Google" id="ProtNLM"/>
    </source>
</evidence>
<dbReference type="PATRIC" id="fig|1283301.3.peg.4342"/>
<dbReference type="HOGENOM" id="CLU_1502599_0_0_11"/>
<evidence type="ECO:0000313" key="4">
    <source>
        <dbReference type="Proteomes" id="UP000015001"/>
    </source>
</evidence>
<gene>
    <name evidence="3" type="ORF">STAFG_4367</name>
</gene>
<dbReference type="Proteomes" id="UP000015001">
    <property type="component" value="Unassembled WGS sequence"/>
</dbReference>
<organism evidence="3 4">
    <name type="scientific">Streptomyces afghaniensis 772</name>
    <dbReference type="NCBI Taxonomy" id="1283301"/>
    <lineage>
        <taxon>Bacteria</taxon>
        <taxon>Bacillati</taxon>
        <taxon>Actinomycetota</taxon>
        <taxon>Actinomycetes</taxon>
        <taxon>Kitasatosporales</taxon>
        <taxon>Streptomycetaceae</taxon>
        <taxon>Streptomyces</taxon>
    </lineage>
</organism>
<name>S4MSM3_9ACTN</name>
<accession>S4MSM3</accession>
<keyword evidence="4" id="KW-1185">Reference proteome</keyword>
<feature type="compositionally biased region" description="Basic and acidic residues" evidence="1">
    <location>
        <begin position="158"/>
        <end position="170"/>
    </location>
</feature>
<protein>
    <recommendedName>
        <fullName evidence="5">Tyrosine kinase G-rich domain-containing protein</fullName>
    </recommendedName>
</protein>
<feature type="region of interest" description="Disordered" evidence="1">
    <location>
        <begin position="158"/>
        <end position="179"/>
    </location>
</feature>
<keyword evidence="2" id="KW-0472">Membrane</keyword>
<feature type="transmembrane region" description="Helical" evidence="2">
    <location>
        <begin position="128"/>
        <end position="150"/>
    </location>
</feature>
<evidence type="ECO:0000256" key="1">
    <source>
        <dbReference type="SAM" id="MobiDB-lite"/>
    </source>
</evidence>
<keyword evidence="2" id="KW-1133">Transmembrane helix</keyword>
<keyword evidence="2" id="KW-0812">Transmembrane</keyword>
<dbReference type="AlphaFoldDB" id="S4MSM3"/>
<proteinExistence type="predicted"/>
<evidence type="ECO:0000313" key="3">
    <source>
        <dbReference type="EMBL" id="EPJ38570.1"/>
    </source>
</evidence>
<reference evidence="3 4" key="1">
    <citation type="submission" date="2013-02" db="EMBL/GenBank/DDBJ databases">
        <title>Draft Genome Sequence of Streptomyces afghaniensis, Which Produces Compounds of the Julimycin B-Complex.</title>
        <authorList>
            <person name="Gruening B.A."/>
            <person name="Praeg A."/>
            <person name="Erxleben A."/>
            <person name="Guenther S."/>
            <person name="Fiedler H.-P."/>
            <person name="Goodfellow M."/>
            <person name="Mueller M."/>
        </authorList>
    </citation>
    <scope>NUCLEOTIDE SEQUENCE [LARGE SCALE GENOMIC DNA]</scope>
    <source>
        <strain evidence="3 4">772</strain>
    </source>
</reference>
<comment type="caution">
    <text evidence="3">The sequence shown here is derived from an EMBL/GenBank/DDBJ whole genome shotgun (WGS) entry which is preliminary data.</text>
</comment>